<organism evidence="1 2">
    <name type="scientific">Thermoplasma volcanium (strain ATCC 51530 / DSM 4299 / JCM 9571 / NBRC 15438 / GSS1)</name>
    <dbReference type="NCBI Taxonomy" id="273116"/>
    <lineage>
        <taxon>Archaea</taxon>
        <taxon>Methanobacteriati</taxon>
        <taxon>Thermoplasmatota</taxon>
        <taxon>Thermoplasmata</taxon>
        <taxon>Thermoplasmatales</taxon>
        <taxon>Thermoplasmataceae</taxon>
        <taxon>Thermoplasma</taxon>
    </lineage>
</organism>
<proteinExistence type="predicted"/>
<dbReference type="PaxDb" id="273116-14325127"/>
<keyword evidence="2" id="KW-1185">Reference proteome</keyword>
<gene>
    <name evidence="1" type="ORF">TVG0934632</name>
</gene>
<sequence length="56" mass="6763">MRNVMKRIPKKKQHLIIQIIKRVLEDETCTNNSIYFLKKVLHYSYLPFIKSTKLLS</sequence>
<dbReference type="KEGG" id="tvo:TVG0934632"/>
<reference evidence="1 2" key="1">
    <citation type="journal article" date="1999" name="Proc. Jpn. Acad.">
        <title>Determination of the complete genomic DNA sequence of Thermoplasma volvanium GSS1.</title>
        <authorList>
            <person name="Kawashima T."/>
            <person name="Yamamoto Y."/>
            <person name="Aramaki H."/>
            <person name="Nunoshiba T."/>
            <person name="Kawamoto T."/>
            <person name="Watanabe K."/>
            <person name="Yamazaki M."/>
            <person name="Kanehori K."/>
            <person name="Amano N."/>
            <person name="Ohya Y."/>
            <person name="Makino K."/>
            <person name="Suzuki M."/>
        </authorList>
    </citation>
    <scope>NUCLEOTIDE SEQUENCE [LARGE SCALE GENOMIC DNA]</scope>
    <source>
        <strain evidence="2">ATCC 51530 / DSM 4299 / JCM 9571 / NBRC 15438 / GSS1</strain>
    </source>
</reference>
<protein>
    <submittedName>
        <fullName evidence="1">TVG0934632 protein</fullName>
    </submittedName>
</protein>
<evidence type="ECO:0000313" key="2">
    <source>
        <dbReference type="Proteomes" id="UP000001017"/>
    </source>
</evidence>
<reference evidence="1 2" key="2">
    <citation type="journal article" date="2000" name="Proc. Natl. Acad. Sci. U.S.A.">
        <title>Archaeal adaptation to higher temperatures revealed by genomic sequence of Thermoplasma volcanium.</title>
        <authorList>
            <person name="Kawashima T."/>
            <person name="Amano N."/>
            <person name="Koike H."/>
            <person name="Makino S."/>
            <person name="Higuchi S."/>
            <person name="Kawashima-Ohya Y."/>
            <person name="Watanabe K."/>
            <person name="Yamazaki M."/>
            <person name="Kanehori K."/>
            <person name="Kawamoto T."/>
            <person name="Nunoshiba T."/>
            <person name="Yamamoto Y."/>
            <person name="Aramaki H."/>
            <person name="Makino K."/>
            <person name="Suzuki M."/>
        </authorList>
    </citation>
    <scope>NUCLEOTIDE SEQUENCE [LARGE SCALE GENOMIC DNA]</scope>
    <source>
        <strain evidence="2">ATCC 51530 / DSM 4299 / JCM 9571 / NBRC 15438 / GSS1</strain>
    </source>
</reference>
<evidence type="ECO:0000313" key="1">
    <source>
        <dbReference type="EMBL" id="BAB60052.1"/>
    </source>
</evidence>
<accession>Q97AA0</accession>
<dbReference type="HOGENOM" id="CLU_3003373_0_0_2"/>
<name>Q97AA0_THEVO</name>
<dbReference type="AlphaFoldDB" id="Q97AA0"/>
<dbReference type="Proteomes" id="UP000001017">
    <property type="component" value="Chromosome"/>
</dbReference>
<dbReference type="EMBL" id="BA000011">
    <property type="protein sequence ID" value="BAB60052.1"/>
    <property type="molecule type" value="Genomic_DNA"/>
</dbReference>